<evidence type="ECO:0000256" key="10">
    <source>
        <dbReference type="ARBA" id="ARBA00023014"/>
    </source>
</evidence>
<dbReference type="AlphaFoldDB" id="A0A2H0BK64"/>
<evidence type="ECO:0000313" key="13">
    <source>
        <dbReference type="EMBL" id="PIP58052.1"/>
    </source>
</evidence>
<organism evidence="13 14">
    <name type="scientific">Candidatus Vogelbacteria bacterium CG22_combo_CG10-13_8_21_14_all_37_9</name>
    <dbReference type="NCBI Taxonomy" id="1975046"/>
    <lineage>
        <taxon>Bacteria</taxon>
        <taxon>Candidatus Vogeliibacteriota</taxon>
    </lineage>
</organism>
<keyword evidence="10" id="KW-0411">Iron-sulfur</keyword>
<dbReference type="SMART" id="SM00987">
    <property type="entry name" value="UreE_C"/>
    <property type="match status" value="1"/>
</dbReference>
<comment type="catalytic activity">
    <reaction evidence="1">
        <text>Hydrolyzes single-stranded DNA or mismatched double-stranded DNA and polynucleotides, releasing free uracil.</text>
        <dbReference type="EC" id="3.2.2.27"/>
    </reaction>
</comment>
<keyword evidence="5" id="KW-0004">4Fe-4S</keyword>
<dbReference type="Pfam" id="PF03167">
    <property type="entry name" value="UDG"/>
    <property type="match status" value="1"/>
</dbReference>
<gene>
    <name evidence="13" type="ORF">COX02_02230</name>
</gene>
<reference evidence="13 14" key="1">
    <citation type="submission" date="2017-09" db="EMBL/GenBank/DDBJ databases">
        <title>Depth-based differentiation of microbial function through sediment-hosted aquifers and enrichment of novel symbionts in the deep terrestrial subsurface.</title>
        <authorList>
            <person name="Probst A.J."/>
            <person name="Ladd B."/>
            <person name="Jarett J.K."/>
            <person name="Geller-Mcgrath D.E."/>
            <person name="Sieber C.M."/>
            <person name="Emerson J.B."/>
            <person name="Anantharaman K."/>
            <person name="Thomas B.C."/>
            <person name="Malmstrom R."/>
            <person name="Stieglmeier M."/>
            <person name="Klingl A."/>
            <person name="Woyke T."/>
            <person name="Ryan C.M."/>
            <person name="Banfield J.F."/>
        </authorList>
    </citation>
    <scope>NUCLEOTIDE SEQUENCE [LARGE SCALE GENOMIC DNA]</scope>
    <source>
        <strain evidence="13">CG22_combo_CG10-13_8_21_14_all_37_9</strain>
    </source>
</reference>
<evidence type="ECO:0000259" key="12">
    <source>
        <dbReference type="SMART" id="SM00986"/>
    </source>
</evidence>
<evidence type="ECO:0000256" key="4">
    <source>
        <dbReference type="ARBA" id="ARBA00019403"/>
    </source>
</evidence>
<dbReference type="CDD" id="cd10030">
    <property type="entry name" value="UDG-F4_TTUDGA_SPO1dp_like"/>
    <property type="match status" value="1"/>
</dbReference>
<evidence type="ECO:0000256" key="6">
    <source>
        <dbReference type="ARBA" id="ARBA00022723"/>
    </source>
</evidence>
<dbReference type="GO" id="GO:0006281">
    <property type="term" value="P:DNA repair"/>
    <property type="evidence" value="ECO:0007669"/>
    <property type="project" value="UniProtKB-KW"/>
</dbReference>
<sequence>MKKKNHSKIKTKAEKDLALKKIKEQLLVATEAPLFAYRTANQYWPVIGDGSSEAKIMLIGEAPGKNEALTGRPFCGSSGKILDKLLNSIALSRAEVYITNIVKDRPPTNRDPLPEEINYYAPFLDQQIEIIQPSVIVTLGRFSMDYLLTKYKLATGTIGQLHGQVLPLEMSFGLINFVPLYHPAATIYNQALKATLIKDFAVLKTFK</sequence>
<dbReference type="SUPFAM" id="SSF52141">
    <property type="entry name" value="Uracil-DNA glycosylase-like"/>
    <property type="match status" value="1"/>
</dbReference>
<evidence type="ECO:0000256" key="1">
    <source>
        <dbReference type="ARBA" id="ARBA00001400"/>
    </source>
</evidence>
<evidence type="ECO:0000256" key="9">
    <source>
        <dbReference type="ARBA" id="ARBA00023004"/>
    </source>
</evidence>
<evidence type="ECO:0000256" key="5">
    <source>
        <dbReference type="ARBA" id="ARBA00022485"/>
    </source>
</evidence>
<comment type="similarity">
    <text evidence="2">Belongs to the uracil-DNA glycosylase (UDG) superfamily. Type 4 (UDGa) family.</text>
</comment>
<dbReference type="GO" id="GO:0051539">
    <property type="term" value="F:4 iron, 4 sulfur cluster binding"/>
    <property type="evidence" value="ECO:0007669"/>
    <property type="project" value="UniProtKB-KW"/>
</dbReference>
<evidence type="ECO:0000256" key="2">
    <source>
        <dbReference type="ARBA" id="ARBA00006521"/>
    </source>
</evidence>
<keyword evidence="9" id="KW-0408">Iron</keyword>
<dbReference type="InterPro" id="IPR036895">
    <property type="entry name" value="Uracil-DNA_glycosylase-like_sf"/>
</dbReference>
<protein>
    <recommendedName>
        <fullName evidence="4">Type-4 uracil-DNA glycosylase</fullName>
        <ecNumber evidence="3">3.2.2.27</ecNumber>
    </recommendedName>
</protein>
<evidence type="ECO:0000256" key="7">
    <source>
        <dbReference type="ARBA" id="ARBA00022763"/>
    </source>
</evidence>
<evidence type="ECO:0000256" key="3">
    <source>
        <dbReference type="ARBA" id="ARBA00012030"/>
    </source>
</evidence>
<name>A0A2H0BK64_9BACT</name>
<evidence type="ECO:0000256" key="11">
    <source>
        <dbReference type="ARBA" id="ARBA00023204"/>
    </source>
</evidence>
<keyword evidence="6" id="KW-0479">Metal-binding</keyword>
<keyword evidence="11" id="KW-0234">DNA repair</keyword>
<keyword evidence="8" id="KW-0378">Hydrolase</keyword>
<dbReference type="Proteomes" id="UP000229334">
    <property type="component" value="Unassembled WGS sequence"/>
</dbReference>
<evidence type="ECO:0000313" key="14">
    <source>
        <dbReference type="Proteomes" id="UP000229334"/>
    </source>
</evidence>
<dbReference type="EC" id="3.2.2.27" evidence="3"/>
<dbReference type="SMART" id="SM00986">
    <property type="entry name" value="UDG"/>
    <property type="match status" value="1"/>
</dbReference>
<dbReference type="InterPro" id="IPR005273">
    <property type="entry name" value="Ura-DNA_glyco_family4"/>
</dbReference>
<dbReference type="PANTHER" id="PTHR33693">
    <property type="entry name" value="TYPE-5 URACIL-DNA GLYCOSYLASE"/>
    <property type="match status" value="1"/>
</dbReference>
<dbReference type="InterPro" id="IPR051536">
    <property type="entry name" value="UDG_Type-4/5"/>
</dbReference>
<dbReference type="NCBIfam" id="TIGR00758">
    <property type="entry name" value="UDG_fam4"/>
    <property type="match status" value="1"/>
</dbReference>
<feature type="domain" description="Uracil-DNA glycosylase-like" evidence="12">
    <location>
        <begin position="47"/>
        <end position="201"/>
    </location>
</feature>
<accession>A0A2H0BK64</accession>
<dbReference type="GO" id="GO:0046872">
    <property type="term" value="F:metal ion binding"/>
    <property type="evidence" value="ECO:0007669"/>
    <property type="project" value="UniProtKB-KW"/>
</dbReference>
<dbReference type="PANTHER" id="PTHR33693:SF1">
    <property type="entry name" value="TYPE-4 URACIL-DNA GLYCOSYLASE"/>
    <property type="match status" value="1"/>
</dbReference>
<dbReference type="GO" id="GO:0004844">
    <property type="term" value="F:uracil DNA N-glycosylase activity"/>
    <property type="evidence" value="ECO:0007669"/>
    <property type="project" value="UniProtKB-EC"/>
</dbReference>
<proteinExistence type="inferred from homology"/>
<comment type="caution">
    <text evidence="13">The sequence shown here is derived from an EMBL/GenBank/DDBJ whole genome shotgun (WGS) entry which is preliminary data.</text>
</comment>
<evidence type="ECO:0000256" key="8">
    <source>
        <dbReference type="ARBA" id="ARBA00022801"/>
    </source>
</evidence>
<keyword evidence="7" id="KW-0227">DNA damage</keyword>
<dbReference type="InterPro" id="IPR005122">
    <property type="entry name" value="Uracil-DNA_glycosylase-like"/>
</dbReference>
<dbReference type="Gene3D" id="3.40.470.10">
    <property type="entry name" value="Uracil-DNA glycosylase-like domain"/>
    <property type="match status" value="1"/>
</dbReference>
<dbReference type="EMBL" id="PCSX01000035">
    <property type="protein sequence ID" value="PIP58052.1"/>
    <property type="molecule type" value="Genomic_DNA"/>
</dbReference>